<evidence type="ECO:0000259" key="4">
    <source>
        <dbReference type="PROSITE" id="PS51930"/>
    </source>
</evidence>
<dbReference type="InterPro" id="IPR050575">
    <property type="entry name" value="BMC_shell"/>
</dbReference>
<dbReference type="Pfam" id="PF00936">
    <property type="entry name" value="BMC"/>
    <property type="match status" value="1"/>
</dbReference>
<dbReference type="InterPro" id="IPR037233">
    <property type="entry name" value="CcmK-like_sf"/>
</dbReference>
<comment type="caution">
    <text evidence="5">The sequence shown here is derived from an EMBL/GenBank/DDBJ whole genome shotgun (WGS) entry which is preliminary data.</text>
</comment>
<evidence type="ECO:0000313" key="5">
    <source>
        <dbReference type="EMBL" id="HIU25977.1"/>
    </source>
</evidence>
<comment type="similarity">
    <text evidence="3">Belongs to the bacterial microcompartments protein family.</text>
</comment>
<evidence type="ECO:0000313" key="6">
    <source>
        <dbReference type="Proteomes" id="UP000824090"/>
    </source>
</evidence>
<dbReference type="PANTHER" id="PTHR33941">
    <property type="entry name" value="PROPANEDIOL UTILIZATION PROTEIN PDUA"/>
    <property type="match status" value="1"/>
</dbReference>
<feature type="domain" description="BMC" evidence="4">
    <location>
        <begin position="4"/>
        <end position="89"/>
    </location>
</feature>
<reference evidence="5" key="2">
    <citation type="journal article" date="2021" name="PeerJ">
        <title>Extensive microbial diversity within the chicken gut microbiome revealed by metagenomics and culture.</title>
        <authorList>
            <person name="Gilroy R."/>
            <person name="Ravi A."/>
            <person name="Getino M."/>
            <person name="Pursley I."/>
            <person name="Horton D.L."/>
            <person name="Alikhan N.F."/>
            <person name="Baker D."/>
            <person name="Gharbi K."/>
            <person name="Hall N."/>
            <person name="Watson M."/>
            <person name="Adriaenssens E.M."/>
            <person name="Foster-Nyarko E."/>
            <person name="Jarju S."/>
            <person name="Secka A."/>
            <person name="Antonio M."/>
            <person name="Oren A."/>
            <person name="Chaudhuri R.R."/>
            <person name="La Ragione R."/>
            <person name="Hildebrand F."/>
            <person name="Pallen M.J."/>
        </authorList>
    </citation>
    <scope>NUCLEOTIDE SEQUENCE</scope>
    <source>
        <strain evidence="5">ChiHcec3-6078</strain>
    </source>
</reference>
<evidence type="ECO:0000256" key="1">
    <source>
        <dbReference type="ARBA" id="ARBA00024322"/>
    </source>
</evidence>
<dbReference type="InterPro" id="IPR044872">
    <property type="entry name" value="CcmK/CsoS1_BMC"/>
</dbReference>
<dbReference type="SMART" id="SM00877">
    <property type="entry name" value="BMC"/>
    <property type="match status" value="1"/>
</dbReference>
<sequence length="151" mass="16111">MPMALGLIESIGLTAAVEAADAAVKAASIELIGMESTKGSGRIVVKFQGDVGAVKAAAEAGAKAAAAVGEVCSCRVIPRPAEGIRKLFLKNESLSYEQKETNGNREETQITCNLCMDPKCGRKRGEPHVNCIHYSDEKINDQKDMKGEHHE</sequence>
<organism evidence="5 6">
    <name type="scientific">Candidatus Allocopromorpha excrementigallinarum</name>
    <dbReference type="NCBI Taxonomy" id="2840742"/>
    <lineage>
        <taxon>Bacteria</taxon>
        <taxon>Bacillati</taxon>
        <taxon>Bacillota</taxon>
        <taxon>Clostridia</taxon>
        <taxon>Eubacteriales</taxon>
        <taxon>Eubacteriaceae</taxon>
        <taxon>Eubacteriaceae incertae sedis</taxon>
        <taxon>Candidatus Allocopromorpha</taxon>
    </lineage>
</organism>
<dbReference type="Gene3D" id="3.30.70.1710">
    <property type="match status" value="1"/>
</dbReference>
<dbReference type="AlphaFoldDB" id="A0A9D1I1F0"/>
<dbReference type="Proteomes" id="UP000824090">
    <property type="component" value="Unassembled WGS sequence"/>
</dbReference>
<dbReference type="InterPro" id="IPR000249">
    <property type="entry name" value="BMC_dom"/>
</dbReference>
<dbReference type="EMBL" id="DVMP01000104">
    <property type="protein sequence ID" value="HIU25977.1"/>
    <property type="molecule type" value="Genomic_DNA"/>
</dbReference>
<dbReference type="PROSITE" id="PS51930">
    <property type="entry name" value="BMC_2"/>
    <property type="match status" value="1"/>
</dbReference>
<accession>A0A9D1I1F0</accession>
<protein>
    <submittedName>
        <fullName evidence="5">BMC domain-containing protein</fullName>
    </submittedName>
</protein>
<keyword evidence="2" id="KW-1283">Bacterial microcompartment</keyword>
<evidence type="ECO:0000256" key="3">
    <source>
        <dbReference type="PROSITE-ProRule" id="PRU01278"/>
    </source>
</evidence>
<name>A0A9D1I1F0_9FIRM</name>
<dbReference type="GO" id="GO:0031469">
    <property type="term" value="C:bacterial microcompartment"/>
    <property type="evidence" value="ECO:0007669"/>
    <property type="project" value="UniProtKB-SubCell"/>
</dbReference>
<dbReference type="PANTHER" id="PTHR33941:SF11">
    <property type="entry name" value="BACTERIAL MICROCOMPARTMENT SHELL PROTEIN PDUJ"/>
    <property type="match status" value="1"/>
</dbReference>
<evidence type="ECO:0000256" key="2">
    <source>
        <dbReference type="ARBA" id="ARBA00024446"/>
    </source>
</evidence>
<comment type="subcellular location">
    <subcellularLocation>
        <location evidence="1">Bacterial microcompartment</location>
    </subcellularLocation>
</comment>
<gene>
    <name evidence="5" type="ORF">IAC50_05730</name>
</gene>
<proteinExistence type="inferred from homology"/>
<reference evidence="5" key="1">
    <citation type="submission" date="2020-10" db="EMBL/GenBank/DDBJ databases">
        <authorList>
            <person name="Gilroy R."/>
        </authorList>
    </citation>
    <scope>NUCLEOTIDE SEQUENCE</scope>
    <source>
        <strain evidence="5">ChiHcec3-6078</strain>
    </source>
</reference>
<dbReference type="SUPFAM" id="SSF143414">
    <property type="entry name" value="CcmK-like"/>
    <property type="match status" value="1"/>
</dbReference>